<feature type="compositionally biased region" description="Basic residues" evidence="1">
    <location>
        <begin position="105"/>
        <end position="117"/>
    </location>
</feature>
<feature type="compositionally biased region" description="Acidic residues" evidence="1">
    <location>
        <begin position="121"/>
        <end position="134"/>
    </location>
</feature>
<gene>
    <name evidence="2" type="ORF">PVAG01_11149</name>
</gene>
<feature type="region of interest" description="Disordered" evidence="1">
    <location>
        <begin position="365"/>
        <end position="395"/>
    </location>
</feature>
<accession>A0ABR4P1G5</accession>
<proteinExistence type="predicted"/>
<feature type="compositionally biased region" description="Basic and acidic residues" evidence="1">
    <location>
        <begin position="477"/>
        <end position="494"/>
    </location>
</feature>
<dbReference type="Proteomes" id="UP001629113">
    <property type="component" value="Unassembled WGS sequence"/>
</dbReference>
<feature type="region of interest" description="Disordered" evidence="1">
    <location>
        <begin position="477"/>
        <end position="501"/>
    </location>
</feature>
<feature type="compositionally biased region" description="Acidic residues" evidence="1">
    <location>
        <begin position="13"/>
        <end position="24"/>
    </location>
</feature>
<sequence length="521" mass="58341">MSGRQESSSESDGTVDFDSDDESYDHDTERAIVKAVAPDLELASHLISTLGKWRGSKEDSGDDDALEDYVIVCPASAGAARTTSGVPYLDSSTEGVGLSTEQYGRKRYGYPRRKRSKGSAQDEEDDNESDDQQEQQEKNVQRAGPANNSLRLACPFHKMNPSKFGAQLNQPGNQTDREFRPCAGPGFGSIALLKEHLKRKHYPVRCDRCHSTFDVKGNRPAAIALLETHTRSDVRCVKTENCLPDSISDFQWACLNEKKRKRGQSSQTSTVEKWNEIWKILFPNRQCPKTPWYDDVSQDSGAPQDIRGMNSYLKIFDETLNHKLPRIATFLEEQKPLMMDFAKQVFQVWSAVSIENDAILQHLDQQPSGSRSSWGHLSNRSSISDHPGELTPVGSSPVMGNSFYSALLPQDSPFLQDSDTVDNSKLGANFHIDPPVFTPVTADLPWWCFEPMCEIGESRAYTESRMPLQDFDWEAFHRGDDNGQSHSEAPDSTDKNYTFSNAEKRASMPAEFSCTLLPKSQ</sequence>
<dbReference type="EMBL" id="JBFCZG010000011">
    <property type="protein sequence ID" value="KAL3417149.1"/>
    <property type="molecule type" value="Genomic_DNA"/>
</dbReference>
<evidence type="ECO:0008006" key="4">
    <source>
        <dbReference type="Google" id="ProtNLM"/>
    </source>
</evidence>
<dbReference type="PANTHER" id="PTHR38166">
    <property type="entry name" value="C2H2-TYPE DOMAIN-CONTAINING PROTEIN-RELATED"/>
    <property type="match status" value="1"/>
</dbReference>
<evidence type="ECO:0000256" key="1">
    <source>
        <dbReference type="SAM" id="MobiDB-lite"/>
    </source>
</evidence>
<comment type="caution">
    <text evidence="2">The sequence shown here is derived from an EMBL/GenBank/DDBJ whole genome shotgun (WGS) entry which is preliminary data.</text>
</comment>
<feature type="region of interest" description="Disordered" evidence="1">
    <location>
        <begin position="81"/>
        <end position="147"/>
    </location>
</feature>
<name>A0ABR4P1G5_9HELO</name>
<feature type="compositionally biased region" description="Polar residues" evidence="1">
    <location>
        <begin position="81"/>
        <end position="102"/>
    </location>
</feature>
<dbReference type="PANTHER" id="PTHR38166:SF1">
    <property type="entry name" value="C2H2-TYPE DOMAIN-CONTAINING PROTEIN"/>
    <property type="match status" value="1"/>
</dbReference>
<protein>
    <recommendedName>
        <fullName evidence="4">C2H2-type domain-containing protein</fullName>
    </recommendedName>
</protein>
<keyword evidence="3" id="KW-1185">Reference proteome</keyword>
<feature type="region of interest" description="Disordered" evidence="1">
    <location>
        <begin position="1"/>
        <end position="28"/>
    </location>
</feature>
<feature type="compositionally biased region" description="Polar residues" evidence="1">
    <location>
        <begin position="365"/>
        <end position="384"/>
    </location>
</feature>
<reference evidence="2 3" key="1">
    <citation type="submission" date="2024-06" db="EMBL/GenBank/DDBJ databases">
        <title>Complete genome of Phlyctema vagabunda strain 19-DSS-EL-015.</title>
        <authorList>
            <person name="Fiorenzani C."/>
        </authorList>
    </citation>
    <scope>NUCLEOTIDE SEQUENCE [LARGE SCALE GENOMIC DNA]</scope>
    <source>
        <strain evidence="2 3">19-DSS-EL-015</strain>
    </source>
</reference>
<organism evidence="2 3">
    <name type="scientific">Phlyctema vagabunda</name>
    <dbReference type="NCBI Taxonomy" id="108571"/>
    <lineage>
        <taxon>Eukaryota</taxon>
        <taxon>Fungi</taxon>
        <taxon>Dikarya</taxon>
        <taxon>Ascomycota</taxon>
        <taxon>Pezizomycotina</taxon>
        <taxon>Leotiomycetes</taxon>
        <taxon>Helotiales</taxon>
        <taxon>Dermateaceae</taxon>
        <taxon>Phlyctema</taxon>
    </lineage>
</organism>
<evidence type="ECO:0000313" key="2">
    <source>
        <dbReference type="EMBL" id="KAL3417149.1"/>
    </source>
</evidence>
<feature type="compositionally biased region" description="Polar residues" evidence="1">
    <location>
        <begin position="1"/>
        <end position="12"/>
    </location>
</feature>
<evidence type="ECO:0000313" key="3">
    <source>
        <dbReference type="Proteomes" id="UP001629113"/>
    </source>
</evidence>